<evidence type="ECO:0000313" key="1">
    <source>
        <dbReference type="EMBL" id="TWB68587.1"/>
    </source>
</evidence>
<reference evidence="1 2" key="1">
    <citation type="submission" date="2019-06" db="EMBL/GenBank/DDBJ databases">
        <title>Genomic Encyclopedia of Type Strains, Phase IV (KMG-V): Genome sequencing to study the core and pangenomes of soil and plant-associated prokaryotes.</title>
        <authorList>
            <person name="Whitman W."/>
        </authorList>
    </citation>
    <scope>NUCLEOTIDE SEQUENCE [LARGE SCALE GENOMIC DNA]</scope>
    <source>
        <strain evidence="1 2">BR 10556</strain>
    </source>
</reference>
<dbReference type="EMBL" id="VITW01000011">
    <property type="protein sequence ID" value="TWB68587.1"/>
    <property type="molecule type" value="Genomic_DNA"/>
</dbReference>
<dbReference type="AlphaFoldDB" id="A0A560JC71"/>
<dbReference type="Proteomes" id="UP000315914">
    <property type="component" value="Unassembled WGS sequence"/>
</dbReference>
<sequence length="30" mass="3155">MGAFLDCFAALAMTKEGYDFTAPAVSPPTM</sequence>
<name>A0A560JC71_9BRAD</name>
<protein>
    <submittedName>
        <fullName evidence="1">Uncharacterized protein</fullName>
    </submittedName>
</protein>
<accession>A0A560JC71</accession>
<gene>
    <name evidence="1" type="ORF">FBZ95_111145</name>
</gene>
<evidence type="ECO:0000313" key="2">
    <source>
        <dbReference type="Proteomes" id="UP000315914"/>
    </source>
</evidence>
<proteinExistence type="predicted"/>
<comment type="caution">
    <text evidence="1">The sequence shown here is derived from an EMBL/GenBank/DDBJ whole genome shotgun (WGS) entry which is preliminary data.</text>
</comment>
<organism evidence="1 2">
    <name type="scientific">Bradyrhizobium sacchari</name>
    <dbReference type="NCBI Taxonomy" id="1399419"/>
    <lineage>
        <taxon>Bacteria</taxon>
        <taxon>Pseudomonadati</taxon>
        <taxon>Pseudomonadota</taxon>
        <taxon>Alphaproteobacteria</taxon>
        <taxon>Hyphomicrobiales</taxon>
        <taxon>Nitrobacteraceae</taxon>
        <taxon>Bradyrhizobium</taxon>
    </lineage>
</organism>
<keyword evidence="2" id="KW-1185">Reference proteome</keyword>